<reference evidence="1" key="1">
    <citation type="submission" date="2024-06" db="EMBL/GenBank/DDBJ databases">
        <title>Draft Genome Sequence of Deinococcus sonorensis Type Strain KR-87, a Biofilm Producing Representative of the Genus Deinococcus.</title>
        <authorList>
            <person name="Boren L.S."/>
            <person name="Grosso R.A."/>
            <person name="Hugenberg-Cox A.N."/>
            <person name="Hill J.T.E."/>
            <person name="Albert C.M."/>
            <person name="Tuohy J.M."/>
        </authorList>
    </citation>
    <scope>NUCLEOTIDE SEQUENCE</scope>
    <source>
        <strain evidence="1">KR-87</strain>
    </source>
</reference>
<gene>
    <name evidence="1" type="ORF">ABOD76_14455</name>
</gene>
<dbReference type="KEGG" id="dsc:ABOD76_14455"/>
<name>A0AAU7U9J0_9DEIO</name>
<dbReference type="AlphaFoldDB" id="A0AAU7U9J0"/>
<evidence type="ECO:0000313" key="1">
    <source>
        <dbReference type="EMBL" id="XBV84640.1"/>
    </source>
</evidence>
<organism evidence="1">
    <name type="scientific">Deinococcus sonorensis KR-87</name>
    <dbReference type="NCBI Taxonomy" id="694439"/>
    <lineage>
        <taxon>Bacteria</taxon>
        <taxon>Thermotogati</taxon>
        <taxon>Deinococcota</taxon>
        <taxon>Deinococci</taxon>
        <taxon>Deinococcales</taxon>
        <taxon>Deinococcaceae</taxon>
        <taxon>Deinococcus</taxon>
    </lineage>
</organism>
<dbReference type="RefSeq" id="WP_350242677.1">
    <property type="nucleotide sequence ID" value="NZ_CP158299.1"/>
</dbReference>
<protein>
    <submittedName>
        <fullName evidence="1">Uncharacterized protein</fullName>
    </submittedName>
</protein>
<dbReference type="EMBL" id="CP158299">
    <property type="protein sequence ID" value="XBV84640.1"/>
    <property type="molecule type" value="Genomic_DNA"/>
</dbReference>
<sequence>MTRTQTAIQFASPTIVPYQGGCVTEPAFFALDYLVNWRADVTVAGVLHPDAPVLPLLKAVLADPQQYRVTPEQAEAARAQFLEQAGQALEQQGGQRAWLEREF</sequence>
<accession>A0AAU7U9J0</accession>
<proteinExistence type="predicted"/>